<dbReference type="Gene3D" id="3.90.1300.10">
    <property type="entry name" value="Amidase signature (AS) domain"/>
    <property type="match status" value="1"/>
</dbReference>
<dbReference type="InterPro" id="IPR000120">
    <property type="entry name" value="Amidase"/>
</dbReference>
<dbReference type="InterPro" id="IPR036928">
    <property type="entry name" value="AS_sf"/>
</dbReference>
<dbReference type="Pfam" id="PF01425">
    <property type="entry name" value="Amidase"/>
    <property type="match status" value="1"/>
</dbReference>
<dbReference type="PANTHER" id="PTHR11895:SF7">
    <property type="entry name" value="GLUTAMYL-TRNA(GLN) AMIDOTRANSFERASE SUBUNIT A, MITOCHONDRIAL"/>
    <property type="match status" value="1"/>
</dbReference>
<protein>
    <submittedName>
        <fullName evidence="2">Amidase</fullName>
    </submittedName>
</protein>
<proteinExistence type="predicted"/>
<dbReference type="AlphaFoldDB" id="A0A830GMC7"/>
<name>A0A830GMC7_9EURY</name>
<evidence type="ECO:0000313" key="3">
    <source>
        <dbReference type="Proteomes" id="UP000605784"/>
    </source>
</evidence>
<dbReference type="InterPro" id="IPR023631">
    <property type="entry name" value="Amidase_dom"/>
</dbReference>
<dbReference type="PANTHER" id="PTHR11895">
    <property type="entry name" value="TRANSAMIDASE"/>
    <property type="match status" value="1"/>
</dbReference>
<dbReference type="EMBL" id="BMOU01000003">
    <property type="protein sequence ID" value="GGN95178.1"/>
    <property type="molecule type" value="Genomic_DNA"/>
</dbReference>
<feature type="domain" description="Amidase" evidence="1">
    <location>
        <begin position="16"/>
        <end position="447"/>
    </location>
</feature>
<sequence length="465" mass="49077">MELRERIADGELRAREVVDAHIARIERVEGDVNAFLATAPELARERADRIDRGDTGGGPLTGVPVGIKDLTGQVAGVPHTSGSSVFAEADVVPESNSVSVDRLEAAGTVVLGTTNTPELGHKAMTDNEVVGPTANPHDPGRNAGGSSGGSAAAVAAGMVPLATGSDSGGSIRIPAALCGVYGLKPSYRVIPWDEFQDVLGNRIHHAVVGPITRSVEDAAEMLSAMAGHLPGDPASRPVDMDFRGAVEAPAADLDIAYSPDLGLFDVDEAIRETVADSLDAFRAAGASVETVEVEFPFSHADLTEAFETTFSTFMASTVTTIDVREDLDLRAHPAGLSRSLQTVLDTAETVSTADLAATASIRTDLFQRVQSLFKEYDLLVTPTVGNNDIDLTQDFEQHVEWWTDHVPVWPFNYTGHPAASVPAGTDDDGIPVGLQVVGPRFGDETVLTASAAFEREQPWQCLYGG</sequence>
<gene>
    <name evidence="2" type="ORF">GCM10009030_22290</name>
</gene>
<dbReference type="Proteomes" id="UP000605784">
    <property type="component" value="Unassembled WGS sequence"/>
</dbReference>
<evidence type="ECO:0000313" key="2">
    <source>
        <dbReference type="EMBL" id="GGN95178.1"/>
    </source>
</evidence>
<organism evidence="2 3">
    <name type="scientific">Haloarcula pellucida</name>
    <dbReference type="NCBI Taxonomy" id="1427151"/>
    <lineage>
        <taxon>Archaea</taxon>
        <taxon>Methanobacteriati</taxon>
        <taxon>Methanobacteriota</taxon>
        <taxon>Stenosarchaea group</taxon>
        <taxon>Halobacteria</taxon>
        <taxon>Halobacteriales</taxon>
        <taxon>Haloarculaceae</taxon>
        <taxon>Haloarcula</taxon>
    </lineage>
</organism>
<reference evidence="2" key="2">
    <citation type="submission" date="2020-09" db="EMBL/GenBank/DDBJ databases">
        <authorList>
            <person name="Sun Q."/>
            <person name="Ohkuma M."/>
        </authorList>
    </citation>
    <scope>NUCLEOTIDE SEQUENCE</scope>
    <source>
        <strain evidence="2">JCM 17820</strain>
    </source>
</reference>
<reference evidence="2" key="1">
    <citation type="journal article" date="2014" name="Int. J. Syst. Evol. Microbiol.">
        <title>Complete genome sequence of Corynebacterium casei LMG S-19264T (=DSM 44701T), isolated from a smear-ripened cheese.</title>
        <authorList>
            <consortium name="US DOE Joint Genome Institute (JGI-PGF)"/>
            <person name="Walter F."/>
            <person name="Albersmeier A."/>
            <person name="Kalinowski J."/>
            <person name="Ruckert C."/>
        </authorList>
    </citation>
    <scope>NUCLEOTIDE SEQUENCE</scope>
    <source>
        <strain evidence="2">JCM 17820</strain>
    </source>
</reference>
<dbReference type="PROSITE" id="PS00571">
    <property type="entry name" value="AMIDASES"/>
    <property type="match status" value="1"/>
</dbReference>
<comment type="caution">
    <text evidence="2">The sequence shown here is derived from an EMBL/GenBank/DDBJ whole genome shotgun (WGS) entry which is preliminary data.</text>
</comment>
<dbReference type="GO" id="GO:0003824">
    <property type="term" value="F:catalytic activity"/>
    <property type="evidence" value="ECO:0007669"/>
    <property type="project" value="InterPro"/>
</dbReference>
<accession>A0A830GMC7</accession>
<evidence type="ECO:0000259" key="1">
    <source>
        <dbReference type="Pfam" id="PF01425"/>
    </source>
</evidence>
<dbReference type="SUPFAM" id="SSF75304">
    <property type="entry name" value="Amidase signature (AS) enzymes"/>
    <property type="match status" value="1"/>
</dbReference>
<dbReference type="InterPro" id="IPR020556">
    <property type="entry name" value="Amidase_CS"/>
</dbReference>
<keyword evidence="3" id="KW-1185">Reference proteome</keyword>
<dbReference type="RefSeq" id="WP_220639443.1">
    <property type="nucleotide sequence ID" value="NZ_BMOU01000003.1"/>
</dbReference>